<reference evidence="4 5" key="1">
    <citation type="journal article" date="2016" name="Nat. Commun.">
        <title>Ectomycorrhizal ecology is imprinted in the genome of the dominant symbiotic fungus Cenococcum geophilum.</title>
        <authorList>
            <consortium name="DOE Joint Genome Institute"/>
            <person name="Peter M."/>
            <person name="Kohler A."/>
            <person name="Ohm R.A."/>
            <person name="Kuo A."/>
            <person name="Krutzmann J."/>
            <person name="Morin E."/>
            <person name="Arend M."/>
            <person name="Barry K.W."/>
            <person name="Binder M."/>
            <person name="Choi C."/>
            <person name="Clum A."/>
            <person name="Copeland A."/>
            <person name="Grisel N."/>
            <person name="Haridas S."/>
            <person name="Kipfer T."/>
            <person name="LaButti K."/>
            <person name="Lindquist E."/>
            <person name="Lipzen A."/>
            <person name="Maire R."/>
            <person name="Meier B."/>
            <person name="Mihaltcheva S."/>
            <person name="Molinier V."/>
            <person name="Murat C."/>
            <person name="Poggeler S."/>
            <person name="Quandt C.A."/>
            <person name="Sperisen C."/>
            <person name="Tritt A."/>
            <person name="Tisserant E."/>
            <person name="Crous P.W."/>
            <person name="Henrissat B."/>
            <person name="Nehls U."/>
            <person name="Egli S."/>
            <person name="Spatafora J.W."/>
            <person name="Grigoriev I.V."/>
            <person name="Martin F.M."/>
        </authorList>
    </citation>
    <scope>NUCLEOTIDE SEQUENCE [LARGE SCALE GENOMIC DNA]</scope>
    <source>
        <strain evidence="4 5">CBS 207.34</strain>
    </source>
</reference>
<dbReference type="Gene3D" id="3.90.25.10">
    <property type="entry name" value="UDP-galactose 4-epimerase, domain 1"/>
    <property type="match status" value="1"/>
</dbReference>
<accession>A0A8E2JQG3</accession>
<dbReference type="GO" id="GO:0005634">
    <property type="term" value="C:nucleus"/>
    <property type="evidence" value="ECO:0007669"/>
    <property type="project" value="TreeGrafter"/>
</dbReference>
<dbReference type="FunFam" id="3.40.50.720:FF:000528">
    <property type="entry name" value="Nucleoside-diphosphate-sugar epimerase family protein"/>
    <property type="match status" value="1"/>
</dbReference>
<keyword evidence="2" id="KW-0521">NADP</keyword>
<dbReference type="PANTHER" id="PTHR42748:SF7">
    <property type="entry name" value="NMRA LIKE REDOX SENSOR 1-RELATED"/>
    <property type="match status" value="1"/>
</dbReference>
<dbReference type="PANTHER" id="PTHR42748">
    <property type="entry name" value="NITROGEN METABOLITE REPRESSION PROTEIN NMRA FAMILY MEMBER"/>
    <property type="match status" value="1"/>
</dbReference>
<dbReference type="Proteomes" id="UP000250140">
    <property type="component" value="Unassembled WGS sequence"/>
</dbReference>
<evidence type="ECO:0000256" key="1">
    <source>
        <dbReference type="ARBA" id="ARBA00006328"/>
    </source>
</evidence>
<organism evidence="4 5">
    <name type="scientific">Glonium stellatum</name>
    <dbReference type="NCBI Taxonomy" id="574774"/>
    <lineage>
        <taxon>Eukaryota</taxon>
        <taxon>Fungi</taxon>
        <taxon>Dikarya</taxon>
        <taxon>Ascomycota</taxon>
        <taxon>Pezizomycotina</taxon>
        <taxon>Dothideomycetes</taxon>
        <taxon>Pleosporomycetidae</taxon>
        <taxon>Gloniales</taxon>
        <taxon>Gloniaceae</taxon>
        <taxon>Glonium</taxon>
    </lineage>
</organism>
<dbReference type="Pfam" id="PF05368">
    <property type="entry name" value="NmrA"/>
    <property type="match status" value="1"/>
</dbReference>
<dbReference type="InterPro" id="IPR036291">
    <property type="entry name" value="NAD(P)-bd_dom_sf"/>
</dbReference>
<dbReference type="SUPFAM" id="SSF51735">
    <property type="entry name" value="NAD(P)-binding Rossmann-fold domains"/>
    <property type="match status" value="1"/>
</dbReference>
<dbReference type="InterPro" id="IPR051164">
    <property type="entry name" value="NmrA-like_oxidored"/>
</dbReference>
<evidence type="ECO:0000313" key="5">
    <source>
        <dbReference type="Proteomes" id="UP000250140"/>
    </source>
</evidence>
<proteinExistence type="inferred from homology"/>
<name>A0A8E2JQG3_9PEZI</name>
<comment type="similarity">
    <text evidence="1">Belongs to the NmrA-type oxidoreductase family.</text>
</comment>
<feature type="domain" description="NmrA-like" evidence="3">
    <location>
        <begin position="1"/>
        <end position="248"/>
    </location>
</feature>
<evidence type="ECO:0000256" key="2">
    <source>
        <dbReference type="ARBA" id="ARBA00022857"/>
    </source>
</evidence>
<evidence type="ECO:0000259" key="3">
    <source>
        <dbReference type="Pfam" id="PF05368"/>
    </source>
</evidence>
<keyword evidence="5" id="KW-1185">Reference proteome</keyword>
<protein>
    <submittedName>
        <fullName evidence="4">NAD(P)-binding protein</fullName>
    </submittedName>
</protein>
<evidence type="ECO:0000313" key="4">
    <source>
        <dbReference type="EMBL" id="OCL05819.1"/>
    </source>
</evidence>
<dbReference type="CDD" id="cd05251">
    <property type="entry name" value="NmrA_like_SDR_a"/>
    <property type="match status" value="1"/>
</dbReference>
<dbReference type="EMBL" id="KV750201">
    <property type="protein sequence ID" value="OCL05819.1"/>
    <property type="molecule type" value="Genomic_DNA"/>
</dbReference>
<sequence>MSKAVLITGATGKQGGAVINALLPSSDFTILAVTRNTASPSAQKLAQKSPKIQLVQGDLNDPTTIFKNAKEVTDKPIWGVFSVQVPMGNGQTTKTEEKQGKDLIDVSITEGVKYFVYTSVDRGGAKSSTNPTPIPHFISKHNIERHLEEKTANGEMQWTILRPTAFMDNFTPDFKGKAIATAWKTTLGDKPLQHISTVDIGYFAAQAFMNPEKYKGRSISLAGCELTFKQANEIFKAKVGTDMPTTFSFITTTFLWLVKEVGIMFKWFKDEGYGADIGELKKMHPGLLDFGTWLEKESKFKTK</sequence>
<dbReference type="OrthoDB" id="9997102at2759"/>
<gene>
    <name evidence="4" type="ORF">AOQ84DRAFT_90165</name>
</gene>
<dbReference type="InterPro" id="IPR008030">
    <property type="entry name" value="NmrA-like"/>
</dbReference>
<dbReference type="AlphaFoldDB" id="A0A8E2JQG3"/>
<dbReference type="Gene3D" id="3.40.50.720">
    <property type="entry name" value="NAD(P)-binding Rossmann-like Domain"/>
    <property type="match status" value="1"/>
</dbReference>